<accession>A0AAV9QR50</accession>
<organism evidence="2 3">
    <name type="scientific">Crenichthys baileyi</name>
    <name type="common">White River springfish</name>
    <dbReference type="NCBI Taxonomy" id="28760"/>
    <lineage>
        <taxon>Eukaryota</taxon>
        <taxon>Metazoa</taxon>
        <taxon>Chordata</taxon>
        <taxon>Craniata</taxon>
        <taxon>Vertebrata</taxon>
        <taxon>Euteleostomi</taxon>
        <taxon>Actinopterygii</taxon>
        <taxon>Neopterygii</taxon>
        <taxon>Teleostei</taxon>
        <taxon>Neoteleostei</taxon>
        <taxon>Acanthomorphata</taxon>
        <taxon>Ovalentaria</taxon>
        <taxon>Atherinomorphae</taxon>
        <taxon>Cyprinodontiformes</taxon>
        <taxon>Goodeidae</taxon>
        <taxon>Crenichthys</taxon>
    </lineage>
</organism>
<name>A0AAV9QR50_9TELE</name>
<evidence type="ECO:0000313" key="3">
    <source>
        <dbReference type="Proteomes" id="UP001311232"/>
    </source>
</evidence>
<dbReference type="Proteomes" id="UP001311232">
    <property type="component" value="Unassembled WGS sequence"/>
</dbReference>
<comment type="caution">
    <text evidence="2">The sequence shown here is derived from an EMBL/GenBank/DDBJ whole genome shotgun (WGS) entry which is preliminary data.</text>
</comment>
<evidence type="ECO:0000313" key="2">
    <source>
        <dbReference type="EMBL" id="KAK5599951.1"/>
    </source>
</evidence>
<keyword evidence="3" id="KW-1185">Reference proteome</keyword>
<proteinExistence type="predicted"/>
<evidence type="ECO:0000256" key="1">
    <source>
        <dbReference type="SAM" id="MobiDB-lite"/>
    </source>
</evidence>
<gene>
    <name evidence="2" type="ORF">CRENBAI_012980</name>
</gene>
<feature type="region of interest" description="Disordered" evidence="1">
    <location>
        <begin position="79"/>
        <end position="98"/>
    </location>
</feature>
<dbReference type="AlphaFoldDB" id="A0AAV9QR50"/>
<dbReference type="EMBL" id="JAHHUM010002906">
    <property type="protein sequence ID" value="KAK5599951.1"/>
    <property type="molecule type" value="Genomic_DNA"/>
</dbReference>
<protein>
    <submittedName>
        <fullName evidence="2">Uncharacterized protein</fullName>
    </submittedName>
</protein>
<reference evidence="2 3" key="1">
    <citation type="submission" date="2021-06" db="EMBL/GenBank/DDBJ databases">
        <authorList>
            <person name="Palmer J.M."/>
        </authorList>
    </citation>
    <scope>NUCLEOTIDE SEQUENCE [LARGE SCALE GENOMIC DNA]</scope>
    <source>
        <strain evidence="2 3">MEX-2019</strain>
        <tissue evidence="2">Muscle</tissue>
    </source>
</reference>
<sequence>MFCRWQIKSEYVLSILLKNLISRFTASLLQVYSFNISALNFSLLEDKSAADPCFARLPPCCGPFSSKRAPFCAHGRAADAAPRPGHVTKRSGLSSPPFSVLPSQGSMSAVWPHPVSLQRRLPLQCSLLFSEEEKGRK</sequence>